<reference evidence="10" key="1">
    <citation type="submission" date="2015-11" db="EMBL/GenBank/DDBJ databases">
        <authorList>
            <person name="Varghese N."/>
        </authorList>
    </citation>
    <scope>NUCLEOTIDE SEQUENCE [LARGE SCALE GENOMIC DNA]</scope>
</reference>
<dbReference type="GO" id="GO:0003735">
    <property type="term" value="F:structural constituent of ribosome"/>
    <property type="evidence" value="ECO:0007669"/>
    <property type="project" value="InterPro"/>
</dbReference>
<dbReference type="NCBIfam" id="TIGR00731">
    <property type="entry name" value="bL25_bact_ctc"/>
    <property type="match status" value="1"/>
</dbReference>
<evidence type="ECO:0000313" key="9">
    <source>
        <dbReference type="EMBL" id="CUU03647.1"/>
    </source>
</evidence>
<dbReference type="GO" id="GO:0022625">
    <property type="term" value="C:cytosolic large ribosomal subunit"/>
    <property type="evidence" value="ECO:0007669"/>
    <property type="project" value="TreeGrafter"/>
</dbReference>
<sequence>MTEIVLNAEVRKTGKSASNQLRRSGKIPGIYYAPGDEPLPIAVRETDLKKLIYTTEAHVVRLKLGDGKEFQCILKEVEFDPVTNKPIHFDLYGLKAGATVTLEIPVVLVGRAPGVEKGGVIEHLLHTVEVECPASAIPEHIEVDISALDIGDAIHVKDLKIPNVRILENELAVVVAVVPPRGGEVEEAKPAEEAQPTAPSQQEKQAQ</sequence>
<keyword evidence="10" id="KW-1185">Reference proteome</keyword>
<dbReference type="InterPro" id="IPR020057">
    <property type="entry name" value="Ribosomal_bL25_b-dom"/>
</dbReference>
<dbReference type="GO" id="GO:0006412">
    <property type="term" value="P:translation"/>
    <property type="evidence" value="ECO:0007669"/>
    <property type="project" value="UniProtKB-UniRule"/>
</dbReference>
<dbReference type="RefSeq" id="WP_140944585.1">
    <property type="nucleotide sequence ID" value="NZ_FAOO01000004.1"/>
</dbReference>
<feature type="domain" description="Large ribosomal subunit protein bL25 beta" evidence="8">
    <location>
        <begin position="100"/>
        <end position="181"/>
    </location>
</feature>
<dbReference type="InterPro" id="IPR029751">
    <property type="entry name" value="Ribosomal_L25_dom"/>
</dbReference>
<evidence type="ECO:0000256" key="1">
    <source>
        <dbReference type="ARBA" id="ARBA00022730"/>
    </source>
</evidence>
<dbReference type="STRING" id="1643428.GCA_001442855_00787"/>
<dbReference type="GO" id="GO:0008097">
    <property type="term" value="F:5S rRNA binding"/>
    <property type="evidence" value="ECO:0007669"/>
    <property type="project" value="InterPro"/>
</dbReference>
<accession>A0A0S4N0A4</accession>
<dbReference type="InterPro" id="IPR011035">
    <property type="entry name" value="Ribosomal_bL25/Gln-tRNA_synth"/>
</dbReference>
<evidence type="ECO:0000259" key="8">
    <source>
        <dbReference type="Pfam" id="PF14693"/>
    </source>
</evidence>
<dbReference type="PANTHER" id="PTHR33284">
    <property type="entry name" value="RIBOSOMAL PROTEIN L25/GLN-TRNA SYNTHETASE, ANTI-CODON-BINDING DOMAIN-CONTAINING PROTEIN"/>
    <property type="match status" value="1"/>
</dbReference>
<dbReference type="Pfam" id="PF14693">
    <property type="entry name" value="Ribosomal_TL5_C"/>
    <property type="match status" value="1"/>
</dbReference>
<comment type="similarity">
    <text evidence="5">Belongs to the bacterial ribosomal protein bL25 family. CTC subfamily.</text>
</comment>
<dbReference type="InterPro" id="IPR020930">
    <property type="entry name" value="Ribosomal_uL5_bac-type"/>
</dbReference>
<organism evidence="9 10">
    <name type="scientific">Candidatus Thermokryptus mobilis</name>
    <dbReference type="NCBI Taxonomy" id="1643428"/>
    <lineage>
        <taxon>Bacteria</taxon>
        <taxon>Pseudomonadati</taxon>
        <taxon>Candidatus Kryptoniota</taxon>
        <taxon>Candidatus Thermokryptus</taxon>
    </lineage>
</organism>
<dbReference type="InterPro" id="IPR020056">
    <property type="entry name" value="Rbsml_bL25/Gln-tRNA_synth_N"/>
</dbReference>
<dbReference type="Pfam" id="PF01386">
    <property type="entry name" value="Ribosomal_L25p"/>
    <property type="match status" value="1"/>
</dbReference>
<evidence type="ECO:0000256" key="6">
    <source>
        <dbReference type="SAM" id="MobiDB-lite"/>
    </source>
</evidence>
<evidence type="ECO:0000259" key="7">
    <source>
        <dbReference type="Pfam" id="PF01386"/>
    </source>
</evidence>
<keyword evidence="4 5" id="KW-0687">Ribonucleoprotein</keyword>
<gene>
    <name evidence="5" type="primary">rplY</name>
    <name evidence="5" type="synonym">ctc</name>
    <name evidence="9" type="ORF">JGI1_00808</name>
</gene>
<comment type="function">
    <text evidence="5">This is one of the proteins that binds to the 5S RNA in the ribosome where it forms part of the central protuberance.</text>
</comment>
<dbReference type="EMBL" id="FAOO01000004">
    <property type="protein sequence ID" value="CUU03647.1"/>
    <property type="molecule type" value="Genomic_DNA"/>
</dbReference>
<feature type="compositionally biased region" description="Polar residues" evidence="6">
    <location>
        <begin position="197"/>
        <end position="207"/>
    </location>
</feature>
<dbReference type="Proteomes" id="UP000320623">
    <property type="component" value="Unassembled WGS sequence"/>
</dbReference>
<evidence type="ECO:0000313" key="10">
    <source>
        <dbReference type="Proteomes" id="UP000320623"/>
    </source>
</evidence>
<comment type="subunit">
    <text evidence="5">Part of the 50S ribosomal subunit; part of the 5S rRNA/L5/L18/L25 subcomplex. Contacts the 5S rRNA. Binds to the 5S rRNA independently of L5 and L18.</text>
</comment>
<proteinExistence type="inferred from homology"/>
<dbReference type="Gene3D" id="2.40.240.10">
    <property type="entry name" value="Ribosomal Protein L25, Chain P"/>
    <property type="match status" value="1"/>
</dbReference>
<keyword evidence="2 5" id="KW-0694">RNA-binding</keyword>
<dbReference type="SUPFAM" id="SSF50715">
    <property type="entry name" value="Ribosomal protein L25-like"/>
    <property type="match status" value="1"/>
</dbReference>
<feature type="domain" description="Large ribosomal subunit protein bL25 L25" evidence="7">
    <location>
        <begin position="6"/>
        <end position="91"/>
    </location>
</feature>
<dbReference type="AlphaFoldDB" id="A0A0S4N0A4"/>
<evidence type="ECO:0000256" key="3">
    <source>
        <dbReference type="ARBA" id="ARBA00022980"/>
    </source>
</evidence>
<evidence type="ECO:0000256" key="2">
    <source>
        <dbReference type="ARBA" id="ARBA00022884"/>
    </source>
</evidence>
<evidence type="ECO:0000256" key="4">
    <source>
        <dbReference type="ARBA" id="ARBA00023274"/>
    </source>
</evidence>
<dbReference type="InterPro" id="IPR001021">
    <property type="entry name" value="Ribosomal_bL25_long"/>
</dbReference>
<dbReference type="Gene3D" id="2.170.120.20">
    <property type="entry name" value="Ribosomal protein L25, beta domain"/>
    <property type="match status" value="1"/>
</dbReference>
<dbReference type="OrthoDB" id="9806411at2"/>
<dbReference type="HAMAP" id="MF_01334">
    <property type="entry name" value="Ribosomal_bL25_CTC"/>
    <property type="match status" value="1"/>
</dbReference>
<dbReference type="PANTHER" id="PTHR33284:SF1">
    <property type="entry name" value="RIBOSOMAL PROTEIN L25_GLN-TRNA SYNTHETASE, ANTI-CODON-BINDING DOMAIN-CONTAINING PROTEIN"/>
    <property type="match status" value="1"/>
</dbReference>
<feature type="region of interest" description="Disordered" evidence="6">
    <location>
        <begin position="184"/>
        <end position="207"/>
    </location>
</feature>
<name>A0A0S4N0A4_9BACT</name>
<evidence type="ECO:0000256" key="5">
    <source>
        <dbReference type="HAMAP-Rule" id="MF_01334"/>
    </source>
</evidence>
<keyword evidence="1 5" id="KW-0699">rRNA-binding</keyword>
<protein>
    <recommendedName>
        <fullName evidence="5">Large ribosomal subunit protein bL25</fullName>
    </recommendedName>
    <alternativeName>
        <fullName evidence="5">General stress protein CTC</fullName>
    </alternativeName>
</protein>
<dbReference type="InterPro" id="IPR037121">
    <property type="entry name" value="Ribosomal_bL25_C"/>
</dbReference>
<keyword evidence="3 5" id="KW-0689">Ribosomal protein</keyword>
<dbReference type="CDD" id="cd00495">
    <property type="entry name" value="Ribosomal_L25_TL5_CTC"/>
    <property type="match status" value="1"/>
</dbReference>